<dbReference type="PIRSF" id="PIRSF036470">
    <property type="entry name" value="PLD_plant"/>
    <property type="match status" value="1"/>
</dbReference>
<evidence type="ECO:0000259" key="13">
    <source>
        <dbReference type="PROSITE" id="PS50035"/>
    </source>
</evidence>
<dbReference type="Pfam" id="PF00614">
    <property type="entry name" value="PLDc"/>
    <property type="match status" value="1"/>
</dbReference>
<dbReference type="InterPro" id="IPR015679">
    <property type="entry name" value="PLipase_D_fam"/>
</dbReference>
<evidence type="ECO:0000256" key="4">
    <source>
        <dbReference type="ARBA" id="ARBA00012027"/>
    </source>
</evidence>
<dbReference type="InterPro" id="IPR000008">
    <property type="entry name" value="C2_dom"/>
</dbReference>
<comment type="similarity">
    <text evidence="3 11">Belongs to the phospholipase D family. C2-PLD subfamily.</text>
</comment>
<dbReference type="GO" id="GO:0005509">
    <property type="term" value="F:calcium ion binding"/>
    <property type="evidence" value="ECO:0007669"/>
    <property type="project" value="InterPro"/>
</dbReference>
<dbReference type="Gene3D" id="3.30.870.10">
    <property type="entry name" value="Endonuclease Chain A"/>
    <property type="match status" value="2"/>
</dbReference>
<dbReference type="Pfam" id="PF12357">
    <property type="entry name" value="PLD_C"/>
    <property type="match status" value="1"/>
</dbReference>
<evidence type="ECO:0000256" key="1">
    <source>
        <dbReference type="ARBA" id="ARBA00000798"/>
    </source>
</evidence>
<dbReference type="SUPFAM" id="SSF49562">
    <property type="entry name" value="C2 domain (Calcium/lipid-binding domain, CaLB)"/>
    <property type="match status" value="1"/>
</dbReference>
<comment type="catalytic activity">
    <reaction evidence="1 11">
        <text>a 1,2-diacyl-sn-glycero-3-phosphocholine + H2O = a 1,2-diacyl-sn-glycero-3-phosphate + choline + H(+)</text>
        <dbReference type="Rhea" id="RHEA:14445"/>
        <dbReference type="ChEBI" id="CHEBI:15354"/>
        <dbReference type="ChEBI" id="CHEBI:15377"/>
        <dbReference type="ChEBI" id="CHEBI:15378"/>
        <dbReference type="ChEBI" id="CHEBI:57643"/>
        <dbReference type="ChEBI" id="CHEBI:58608"/>
        <dbReference type="EC" id="3.1.4.4"/>
    </reaction>
</comment>
<keyword evidence="9 11" id="KW-0442">Lipid degradation</keyword>
<gene>
    <name evidence="15" type="primary">LOC110788384</name>
</gene>
<dbReference type="SMART" id="SM00155">
    <property type="entry name" value="PLDc"/>
    <property type="match status" value="2"/>
</dbReference>
<dbReference type="Proteomes" id="UP000813463">
    <property type="component" value="Chromosome 1"/>
</dbReference>
<proteinExistence type="inferred from homology"/>
<keyword evidence="6" id="KW-0677">Repeat</keyword>
<evidence type="ECO:0000256" key="9">
    <source>
        <dbReference type="ARBA" id="ARBA00022963"/>
    </source>
</evidence>
<dbReference type="InterPro" id="IPR035892">
    <property type="entry name" value="C2_domain_sf"/>
</dbReference>
<dbReference type="PANTHER" id="PTHR18896:SF169">
    <property type="entry name" value="PHOSPHOLIPASE D"/>
    <property type="match status" value="1"/>
</dbReference>
<dbReference type="AlphaFoldDB" id="A0A9R0IG47"/>
<protein>
    <recommendedName>
        <fullName evidence="4 11">Phospholipase D</fullName>
        <ecNumber evidence="4 11">3.1.4.4</ecNumber>
    </recommendedName>
</protein>
<evidence type="ECO:0000256" key="7">
    <source>
        <dbReference type="ARBA" id="ARBA00022801"/>
    </source>
</evidence>
<dbReference type="SMART" id="SM00239">
    <property type="entry name" value="C2"/>
    <property type="match status" value="1"/>
</dbReference>
<evidence type="ECO:0000259" key="12">
    <source>
        <dbReference type="PROSITE" id="PS50004"/>
    </source>
</evidence>
<dbReference type="GO" id="GO:0004630">
    <property type="term" value="F:phospholipase D activity"/>
    <property type="evidence" value="ECO:0000318"/>
    <property type="project" value="GO_Central"/>
</dbReference>
<keyword evidence="14" id="KW-1185">Reference proteome</keyword>
<evidence type="ECO:0000313" key="15">
    <source>
        <dbReference type="RefSeq" id="XP_021848721.2"/>
    </source>
</evidence>
<dbReference type="Gene3D" id="2.60.40.150">
    <property type="entry name" value="C2 domain"/>
    <property type="match status" value="1"/>
</dbReference>
<evidence type="ECO:0000256" key="10">
    <source>
        <dbReference type="ARBA" id="ARBA00023098"/>
    </source>
</evidence>
<keyword evidence="10" id="KW-0443">Lipid metabolism</keyword>
<dbReference type="PANTHER" id="PTHR18896">
    <property type="entry name" value="PHOSPHOLIPASE D"/>
    <property type="match status" value="1"/>
</dbReference>
<dbReference type="InterPro" id="IPR024632">
    <property type="entry name" value="PLipase_D_C"/>
</dbReference>
<dbReference type="SUPFAM" id="SSF56024">
    <property type="entry name" value="Phospholipase D/nuclease"/>
    <property type="match status" value="2"/>
</dbReference>
<dbReference type="PROSITE" id="PS50035">
    <property type="entry name" value="PLD"/>
    <property type="match status" value="2"/>
</dbReference>
<evidence type="ECO:0000256" key="3">
    <source>
        <dbReference type="ARBA" id="ARBA00010683"/>
    </source>
</evidence>
<dbReference type="KEGG" id="soe:110788384"/>
<dbReference type="InterPro" id="IPR001736">
    <property type="entry name" value="PLipase_D/transphosphatidylase"/>
</dbReference>
<dbReference type="GeneID" id="110788384"/>
<evidence type="ECO:0000256" key="6">
    <source>
        <dbReference type="ARBA" id="ARBA00022737"/>
    </source>
</evidence>
<dbReference type="InterPro" id="IPR011402">
    <property type="entry name" value="PLipase_D_pln"/>
</dbReference>
<dbReference type="GO" id="GO:0009395">
    <property type="term" value="P:phospholipid catabolic process"/>
    <property type="evidence" value="ECO:0000318"/>
    <property type="project" value="GO_Central"/>
</dbReference>
<comment type="function">
    <text evidence="11">Hydrolyzes glycerol-phospholipids at the terminal phosphodiesteric bond.</text>
</comment>
<feature type="domain" description="C2" evidence="12">
    <location>
        <begin position="22"/>
        <end position="136"/>
    </location>
</feature>
<evidence type="ECO:0000256" key="11">
    <source>
        <dbReference type="PIRNR" id="PIRNR036470"/>
    </source>
</evidence>
<keyword evidence="5" id="KW-0479">Metal-binding</keyword>
<dbReference type="Pfam" id="PF00168">
    <property type="entry name" value="C2"/>
    <property type="match status" value="1"/>
</dbReference>
<name>A0A9R0IG47_SPIOL</name>
<comment type="cofactor">
    <cofactor evidence="2 11">
        <name>Ca(2+)</name>
        <dbReference type="ChEBI" id="CHEBI:29108"/>
    </cofactor>
</comment>
<keyword evidence="8 11" id="KW-0106">Calcium</keyword>
<feature type="domain" description="PLD phosphodiesterase" evidence="13">
    <location>
        <begin position="675"/>
        <end position="702"/>
    </location>
</feature>
<dbReference type="PROSITE" id="PS50004">
    <property type="entry name" value="C2"/>
    <property type="match status" value="1"/>
</dbReference>
<dbReference type="GO" id="GO:0046470">
    <property type="term" value="P:phosphatidylcholine metabolic process"/>
    <property type="evidence" value="ECO:0007669"/>
    <property type="project" value="InterPro"/>
</dbReference>
<keyword evidence="7 11" id="KW-0378">Hydrolase</keyword>
<dbReference type="EC" id="3.1.4.4" evidence="4 11"/>
<reference evidence="15" key="2">
    <citation type="submission" date="2025-08" db="UniProtKB">
        <authorList>
            <consortium name="RefSeq"/>
        </authorList>
    </citation>
    <scope>IDENTIFICATION</scope>
    <source>
        <tissue evidence="15">Leaf</tissue>
    </source>
</reference>
<accession>A0A9R0IG47</accession>
<evidence type="ECO:0000256" key="2">
    <source>
        <dbReference type="ARBA" id="ARBA00001913"/>
    </source>
</evidence>
<evidence type="ECO:0000256" key="5">
    <source>
        <dbReference type="ARBA" id="ARBA00022723"/>
    </source>
</evidence>
<feature type="domain" description="PLD phosphodiesterase" evidence="13">
    <location>
        <begin position="337"/>
        <end position="373"/>
    </location>
</feature>
<dbReference type="RefSeq" id="XP_021848721.2">
    <property type="nucleotide sequence ID" value="XM_021993029.2"/>
</dbReference>
<reference evidence="14" key="1">
    <citation type="journal article" date="2021" name="Nat. Commun.">
        <title>Genomic analyses provide insights into spinach domestication and the genetic basis of agronomic traits.</title>
        <authorList>
            <person name="Cai X."/>
            <person name="Sun X."/>
            <person name="Xu C."/>
            <person name="Sun H."/>
            <person name="Wang X."/>
            <person name="Ge C."/>
            <person name="Zhang Z."/>
            <person name="Wang Q."/>
            <person name="Fei Z."/>
            <person name="Jiao C."/>
            <person name="Wang Q."/>
        </authorList>
    </citation>
    <scope>NUCLEOTIDE SEQUENCE [LARGE SCALE GENOMIC DNA]</scope>
    <source>
        <strain evidence="14">cv. Varoflay</strain>
    </source>
</reference>
<evidence type="ECO:0000256" key="8">
    <source>
        <dbReference type="ARBA" id="ARBA00022837"/>
    </source>
</evidence>
<dbReference type="GO" id="GO:0005886">
    <property type="term" value="C:plasma membrane"/>
    <property type="evidence" value="ECO:0000318"/>
    <property type="project" value="GO_Central"/>
</dbReference>
<evidence type="ECO:0000313" key="14">
    <source>
        <dbReference type="Proteomes" id="UP000813463"/>
    </source>
</evidence>
<organism evidence="14 15">
    <name type="scientific">Spinacia oleracea</name>
    <name type="common">Spinach</name>
    <dbReference type="NCBI Taxonomy" id="3562"/>
    <lineage>
        <taxon>Eukaryota</taxon>
        <taxon>Viridiplantae</taxon>
        <taxon>Streptophyta</taxon>
        <taxon>Embryophyta</taxon>
        <taxon>Tracheophyta</taxon>
        <taxon>Spermatophyta</taxon>
        <taxon>Magnoliopsida</taxon>
        <taxon>eudicotyledons</taxon>
        <taxon>Gunneridae</taxon>
        <taxon>Pentapetalae</taxon>
        <taxon>Caryophyllales</taxon>
        <taxon>Chenopodiaceae</taxon>
        <taxon>Chenopodioideae</taxon>
        <taxon>Anserineae</taxon>
        <taxon>Spinacia</taxon>
    </lineage>
</organism>
<sequence>MTTLLHGVLHAKIHEIDRLHLGCGLPLFRQSFDDPRRVWRTLLYRAKGCCACSPQLAGFRLYATIDLDNARVARTKIIHTPSRPHWSQSFRVYCAHEVSKIIFTVKDENPVSATLIGRAYLPVKEVIQGRPLDRWLEIFDESGNSIRSQIHVSVQFSDVTRDPNWSRGIQNPKYGGVPFTFFRQRQGCKVSLYQDVHVSDNFTPEFRLSGGKTYEAKRCWEDIFDAIVNAKYLIYIAGWSIDTKITLIRDPLRQKGGELGHLPLGELLKKKSDETGMRVLVLVWDDITSEPYNKQGLMGTHDEDTVAYFRNTNVRCFKCPRKSGHGLSVIRGVQVDAMLTHHQKTIVVDCDSPGSQKRILASFVGGIDLCDGRYDTQDHSLFRTLNTFHKEDFHQPNFVGSSMKKGGPREPWHDIHCRLEGPVAWDVLYNFEQRWNKQVGKRFLQMGKRFLYTPDELKERIAKPFEVMTTAAEEQETWNVQIFRSIDGGSVVVDGEPGIGFPSDPNKAAQVGLICDRGNIIDRSIQDGYINAIRRAKNFIYIENQYFLGSSYAWKPVEDIDALHIIPKELSLKIISKIEAGERFSVYVVIPMWPEGEPESGAVQAILYWQRRTMEMMYVEIANAIQRMNLNAHPRDYLSFFCLGNREVLKPGEDAPTEKPVPDSDYSKAQHNRRFMIYVHAKMMIVDDEYIIIGSANINQRSMDGGRDTEIAMGGYQPHHLAAGQPAKGQIFGFRMALWYEHLRQIHGSFLYPETLECMQIVNKFSEDHWKIYSSEAFDQDLPGHLLRYPIEVTSFGNVTALSEAEKFFPDTKAPVLGTKSDLLPPILTT</sequence>